<dbReference type="SUPFAM" id="SSF53756">
    <property type="entry name" value="UDP-Glycosyltransferase/glycogen phosphorylase"/>
    <property type="match status" value="1"/>
</dbReference>
<name>A0ABN3V9H8_9PSEU</name>
<dbReference type="InterPro" id="IPR002213">
    <property type="entry name" value="UDP_glucos_trans"/>
</dbReference>
<feature type="domain" description="Erythromycin biosynthesis protein CIII-like C-terminal" evidence="1">
    <location>
        <begin position="261"/>
        <end position="363"/>
    </location>
</feature>
<keyword evidence="3" id="KW-1185">Reference proteome</keyword>
<comment type="caution">
    <text evidence="2">The sequence shown here is derived from an EMBL/GenBank/DDBJ whole genome shotgun (WGS) entry which is preliminary data.</text>
</comment>
<proteinExistence type="predicted"/>
<evidence type="ECO:0000259" key="1">
    <source>
        <dbReference type="Pfam" id="PF06722"/>
    </source>
</evidence>
<dbReference type="InterPro" id="IPR050426">
    <property type="entry name" value="Glycosyltransferase_28"/>
</dbReference>
<dbReference type="Proteomes" id="UP001500979">
    <property type="component" value="Unassembled WGS sequence"/>
</dbReference>
<protein>
    <submittedName>
        <fullName evidence="2">Glycosyltransferase</fullName>
    </submittedName>
</protein>
<gene>
    <name evidence="2" type="ORF">GCM10010470_19120</name>
</gene>
<dbReference type="PANTHER" id="PTHR48050">
    <property type="entry name" value="STEROL 3-BETA-GLUCOSYLTRANSFERASE"/>
    <property type="match status" value="1"/>
</dbReference>
<dbReference type="Gene3D" id="3.40.50.2000">
    <property type="entry name" value="Glycogen Phosphorylase B"/>
    <property type="match status" value="2"/>
</dbReference>
<dbReference type="PANTHER" id="PTHR48050:SF13">
    <property type="entry name" value="STEROL 3-BETA-GLUCOSYLTRANSFERASE UGT80A2"/>
    <property type="match status" value="1"/>
</dbReference>
<dbReference type="EMBL" id="BAAAUX010000011">
    <property type="protein sequence ID" value="GAA2785198.1"/>
    <property type="molecule type" value="Genomic_DNA"/>
</dbReference>
<evidence type="ECO:0000313" key="2">
    <source>
        <dbReference type="EMBL" id="GAA2785198.1"/>
    </source>
</evidence>
<evidence type="ECO:0000313" key="3">
    <source>
        <dbReference type="Proteomes" id="UP001500979"/>
    </source>
</evidence>
<accession>A0ABN3V9H8</accession>
<dbReference type="InterPro" id="IPR010610">
    <property type="entry name" value="EryCIII-like_C"/>
</dbReference>
<dbReference type="RefSeq" id="WP_344679164.1">
    <property type="nucleotide sequence ID" value="NZ_BAAAUX010000011.1"/>
</dbReference>
<organism evidence="2 3">
    <name type="scientific">Saccharopolyspora taberi</name>
    <dbReference type="NCBI Taxonomy" id="60895"/>
    <lineage>
        <taxon>Bacteria</taxon>
        <taxon>Bacillati</taxon>
        <taxon>Actinomycetota</taxon>
        <taxon>Actinomycetes</taxon>
        <taxon>Pseudonocardiales</taxon>
        <taxon>Pseudonocardiaceae</taxon>
        <taxon>Saccharopolyspora</taxon>
    </lineage>
</organism>
<dbReference type="Pfam" id="PF06722">
    <property type="entry name" value="EryCIII-like_C"/>
    <property type="match status" value="1"/>
</dbReference>
<sequence length="386" mass="40535">MSRFLFVVPPLTGHVNPLLGVAAELRGRGHCVAWACPHPPPEELRGEPDVYPAGGADAFEVAKRPTGLRGFAALRFLWEQYLIPLADAMVPGVDAAVRDFAPDAVVADQQAFAGALVATRAGLPWATSASTSSELTDPLGSMSKVAGWIEHLQDGLRIRHGLPAGTGEDFRFSPRLVVTFSTEALAGPPAVELDGELRYVGPSLTGRSDVDLEAPDSGKPLALVTLGTANADVSGRFLAECVRALGGLTADVHGVVADPAGLLTDVPPGVLVARRIPQLRLIERSALVVCHGGHNTVCESLWHGVPLVVAPIRDDQPVLAQQVVDAGVGRRLRFDRATARDIGDAVLDVLGEPAYAERAREIGASFRRAGGAPAAARHLEALTTHG</sequence>
<dbReference type="CDD" id="cd03784">
    <property type="entry name" value="GT1_Gtf-like"/>
    <property type="match status" value="1"/>
</dbReference>
<reference evidence="2 3" key="1">
    <citation type="journal article" date="2019" name="Int. J. Syst. Evol. Microbiol.">
        <title>The Global Catalogue of Microorganisms (GCM) 10K type strain sequencing project: providing services to taxonomists for standard genome sequencing and annotation.</title>
        <authorList>
            <consortium name="The Broad Institute Genomics Platform"/>
            <consortium name="The Broad Institute Genome Sequencing Center for Infectious Disease"/>
            <person name="Wu L."/>
            <person name="Ma J."/>
        </authorList>
    </citation>
    <scope>NUCLEOTIDE SEQUENCE [LARGE SCALE GENOMIC DNA]</scope>
    <source>
        <strain evidence="2 3">JCM 9383</strain>
    </source>
</reference>